<name>A0ABT8XHT5_9HYPH</name>
<protein>
    <submittedName>
        <fullName evidence="2">Uncharacterized protein</fullName>
    </submittedName>
</protein>
<proteinExistence type="predicted"/>
<feature type="transmembrane region" description="Helical" evidence="1">
    <location>
        <begin position="12"/>
        <end position="31"/>
    </location>
</feature>
<keyword evidence="1" id="KW-0812">Transmembrane</keyword>
<accession>A0ABT8XHT5</accession>
<keyword evidence="3" id="KW-1185">Reference proteome</keyword>
<dbReference type="EMBL" id="WHSC02000007">
    <property type="protein sequence ID" value="MDO6123248.1"/>
    <property type="molecule type" value="Genomic_DNA"/>
</dbReference>
<keyword evidence="1" id="KW-1133">Transmembrane helix</keyword>
<comment type="caution">
    <text evidence="2">The sequence shown here is derived from an EMBL/GenBank/DDBJ whole genome shotgun (WGS) entry which is preliminary data.</text>
</comment>
<evidence type="ECO:0000313" key="3">
    <source>
        <dbReference type="Proteomes" id="UP001177080"/>
    </source>
</evidence>
<dbReference type="RefSeq" id="WP_244760870.1">
    <property type="nucleotide sequence ID" value="NZ_JALJCJ010000002.1"/>
</dbReference>
<organism evidence="2 3">
    <name type="scientific">Shinella curvata</name>
    <dbReference type="NCBI Taxonomy" id="1817964"/>
    <lineage>
        <taxon>Bacteria</taxon>
        <taxon>Pseudomonadati</taxon>
        <taxon>Pseudomonadota</taxon>
        <taxon>Alphaproteobacteria</taxon>
        <taxon>Hyphomicrobiales</taxon>
        <taxon>Rhizobiaceae</taxon>
        <taxon>Shinella</taxon>
    </lineage>
</organism>
<evidence type="ECO:0000256" key="1">
    <source>
        <dbReference type="SAM" id="Phobius"/>
    </source>
</evidence>
<evidence type="ECO:0000313" key="2">
    <source>
        <dbReference type="EMBL" id="MDO6123248.1"/>
    </source>
</evidence>
<sequence>MQPDLIKDITSPYLSNGLIGATCLLLMYVCGKLWNKLESERQAHKVELAAKDAVIKEIYDERVAEAKLGYTFATDYKNQNDALLAALRGKGTA</sequence>
<gene>
    <name evidence="2" type="ORF">GB928_018830</name>
</gene>
<dbReference type="Proteomes" id="UP001177080">
    <property type="component" value="Unassembled WGS sequence"/>
</dbReference>
<reference evidence="2" key="1">
    <citation type="submission" date="2022-04" db="EMBL/GenBank/DDBJ databases">
        <title>Shinella lacus sp. nov., a novel member of the genus Shinella from water.</title>
        <authorList>
            <person name="Deng Y."/>
        </authorList>
    </citation>
    <scope>NUCLEOTIDE SEQUENCE</scope>
    <source>
        <strain evidence="2">JCM 31239</strain>
    </source>
</reference>
<keyword evidence="1" id="KW-0472">Membrane</keyword>